<evidence type="ECO:0000313" key="11">
    <source>
        <dbReference type="Proteomes" id="UP000552709"/>
    </source>
</evidence>
<evidence type="ECO:0000256" key="7">
    <source>
        <dbReference type="ARBA" id="ARBA00023136"/>
    </source>
</evidence>
<reference evidence="10 11" key="1">
    <citation type="submission" date="2020-08" db="EMBL/GenBank/DDBJ databases">
        <title>Genomic Encyclopedia of Type Strains, Phase IV (KMG-IV): sequencing the most valuable type-strain genomes for metagenomic binning, comparative biology and taxonomic classification.</title>
        <authorList>
            <person name="Goeker M."/>
        </authorList>
    </citation>
    <scope>NUCLEOTIDE SEQUENCE [LARGE SCALE GENOMIC DNA]</scope>
    <source>
        <strain evidence="10 11">DSM 27939</strain>
    </source>
</reference>
<dbReference type="Pfam" id="PF18967">
    <property type="entry name" value="PycTM"/>
    <property type="match status" value="1"/>
</dbReference>
<evidence type="ECO:0000256" key="4">
    <source>
        <dbReference type="ARBA" id="ARBA00022741"/>
    </source>
</evidence>
<keyword evidence="2" id="KW-1003">Cell membrane</keyword>
<evidence type="ECO:0000256" key="5">
    <source>
        <dbReference type="ARBA" id="ARBA00022989"/>
    </source>
</evidence>
<keyword evidence="5 8" id="KW-1133">Transmembrane helix</keyword>
<protein>
    <recommendedName>
        <fullName evidence="9">Pycsar effector protein domain-containing protein</fullName>
    </recommendedName>
</protein>
<comment type="caution">
    <text evidence="10">The sequence shown here is derived from an EMBL/GenBank/DDBJ whole genome shotgun (WGS) entry which is preliminary data.</text>
</comment>
<feature type="transmembrane region" description="Helical" evidence="8">
    <location>
        <begin position="143"/>
        <end position="170"/>
    </location>
</feature>
<evidence type="ECO:0000259" key="9">
    <source>
        <dbReference type="Pfam" id="PF18967"/>
    </source>
</evidence>
<keyword evidence="6" id="KW-0051">Antiviral defense</keyword>
<keyword evidence="3 8" id="KW-0812">Transmembrane</keyword>
<dbReference type="GO" id="GO:0000166">
    <property type="term" value="F:nucleotide binding"/>
    <property type="evidence" value="ECO:0007669"/>
    <property type="project" value="UniProtKB-KW"/>
</dbReference>
<evidence type="ECO:0000256" key="6">
    <source>
        <dbReference type="ARBA" id="ARBA00023118"/>
    </source>
</evidence>
<evidence type="ECO:0000256" key="8">
    <source>
        <dbReference type="SAM" id="Phobius"/>
    </source>
</evidence>
<name>A0A7W8K203_9DEIO</name>
<evidence type="ECO:0000256" key="1">
    <source>
        <dbReference type="ARBA" id="ARBA00004236"/>
    </source>
</evidence>
<feature type="domain" description="Pycsar effector protein" evidence="9">
    <location>
        <begin position="5"/>
        <end position="166"/>
    </location>
</feature>
<feature type="transmembrane region" description="Helical" evidence="8">
    <location>
        <begin position="23"/>
        <end position="42"/>
    </location>
</feature>
<dbReference type="AlphaFoldDB" id="A0A7W8K203"/>
<evidence type="ECO:0000256" key="2">
    <source>
        <dbReference type="ARBA" id="ARBA00022475"/>
    </source>
</evidence>
<organism evidence="10 11">
    <name type="scientific">Deinococcus humi</name>
    <dbReference type="NCBI Taxonomy" id="662880"/>
    <lineage>
        <taxon>Bacteria</taxon>
        <taxon>Thermotogati</taxon>
        <taxon>Deinococcota</taxon>
        <taxon>Deinococci</taxon>
        <taxon>Deinococcales</taxon>
        <taxon>Deinococcaceae</taxon>
        <taxon>Deinococcus</taxon>
    </lineage>
</organism>
<keyword evidence="7 8" id="KW-0472">Membrane</keyword>
<feature type="transmembrane region" description="Helical" evidence="8">
    <location>
        <begin position="48"/>
        <end position="73"/>
    </location>
</feature>
<dbReference type="RefSeq" id="WP_184138000.1">
    <property type="nucleotide sequence ID" value="NZ_JACHFL010000028.1"/>
</dbReference>
<dbReference type="Proteomes" id="UP000552709">
    <property type="component" value="Unassembled WGS sequence"/>
</dbReference>
<sequence length="175" mass="19579">MNDQLNTNLNTVNDWLKFAEAKLTVLITVNGAALLAGGQLILLSKLEYYVNLAIIFFIVLVFVSTLCALIGILPRTKNINKSRFSRIIPGENLLFYGVISKYSTQEYLDNFNNMIGRTSPANAYDFNVAEQTVINSRICAWKYFVFGIAIRLSFYGMILCGGTLVIGYIINSKHS</sequence>
<evidence type="ECO:0000313" key="10">
    <source>
        <dbReference type="EMBL" id="MBB5366123.1"/>
    </source>
</evidence>
<comment type="subcellular location">
    <subcellularLocation>
        <location evidence="1">Cell membrane</location>
    </subcellularLocation>
</comment>
<proteinExistence type="predicted"/>
<keyword evidence="4" id="KW-0547">Nucleotide-binding</keyword>
<dbReference type="GO" id="GO:0051607">
    <property type="term" value="P:defense response to virus"/>
    <property type="evidence" value="ECO:0007669"/>
    <property type="project" value="UniProtKB-KW"/>
</dbReference>
<dbReference type="EMBL" id="JACHFL010000028">
    <property type="protein sequence ID" value="MBB5366123.1"/>
    <property type="molecule type" value="Genomic_DNA"/>
</dbReference>
<gene>
    <name evidence="10" type="ORF">HNQ08_005252</name>
</gene>
<dbReference type="GO" id="GO:0005886">
    <property type="term" value="C:plasma membrane"/>
    <property type="evidence" value="ECO:0007669"/>
    <property type="project" value="UniProtKB-SubCell"/>
</dbReference>
<keyword evidence="11" id="KW-1185">Reference proteome</keyword>
<evidence type="ECO:0000256" key="3">
    <source>
        <dbReference type="ARBA" id="ARBA00022692"/>
    </source>
</evidence>
<dbReference type="InterPro" id="IPR043760">
    <property type="entry name" value="PycTM_dom"/>
</dbReference>
<accession>A0A7W8K203</accession>